<keyword evidence="1" id="KW-0597">Phosphoprotein</keyword>
<dbReference type="SUPFAM" id="SSF56112">
    <property type="entry name" value="Protein kinase-like (PK-like)"/>
    <property type="match status" value="1"/>
</dbReference>
<organism>
    <name type="scientific">Pediculus humanus subsp. corporis</name>
    <name type="common">Body louse</name>
    <dbReference type="NCBI Taxonomy" id="121224"/>
    <lineage>
        <taxon>Eukaryota</taxon>
        <taxon>Metazoa</taxon>
        <taxon>Ecdysozoa</taxon>
        <taxon>Arthropoda</taxon>
        <taxon>Hexapoda</taxon>
        <taxon>Insecta</taxon>
        <taxon>Pterygota</taxon>
        <taxon>Neoptera</taxon>
        <taxon>Paraneoptera</taxon>
        <taxon>Psocodea</taxon>
        <taxon>Troctomorpha</taxon>
        <taxon>Phthiraptera</taxon>
        <taxon>Anoplura</taxon>
        <taxon>Pediculidae</taxon>
        <taxon>Pediculus</taxon>
    </lineage>
</organism>
<dbReference type="STRING" id="121224.E0VKB1"/>
<dbReference type="InterPro" id="IPR001245">
    <property type="entry name" value="Ser-Thr/Tyr_kinase_cat_dom"/>
</dbReference>
<dbReference type="Gene3D" id="1.10.510.10">
    <property type="entry name" value="Transferase(Phosphotransferase) domain 1"/>
    <property type="match status" value="1"/>
</dbReference>
<dbReference type="InterPro" id="IPR001060">
    <property type="entry name" value="FCH_dom"/>
</dbReference>
<dbReference type="InterPro" id="IPR017441">
    <property type="entry name" value="Protein_kinase_ATP_BS"/>
</dbReference>
<dbReference type="InterPro" id="IPR008266">
    <property type="entry name" value="Tyr_kinase_AS"/>
</dbReference>
<dbReference type="Pfam" id="PF07714">
    <property type="entry name" value="PK_Tyr_Ser-Thr"/>
    <property type="match status" value="1"/>
</dbReference>
<dbReference type="SUPFAM" id="SSF103657">
    <property type="entry name" value="BAR/IMD domain-like"/>
    <property type="match status" value="1"/>
</dbReference>
<dbReference type="InterPro" id="IPR020635">
    <property type="entry name" value="Tyr_kinase_cat_dom"/>
</dbReference>
<evidence type="ECO:0000256" key="8">
    <source>
        <dbReference type="ARBA" id="ARBA00051245"/>
    </source>
</evidence>
<evidence type="ECO:0000256" key="10">
    <source>
        <dbReference type="PIRSR" id="PIRSR000632-1"/>
    </source>
</evidence>
<dbReference type="GeneID" id="8235366"/>
<dbReference type="InterPro" id="IPR050198">
    <property type="entry name" value="Non-receptor_tyrosine_kinases"/>
</dbReference>
<dbReference type="InterPro" id="IPR035849">
    <property type="entry name" value="Fes/Fps/Fer_SH2"/>
</dbReference>
<dbReference type="Pfam" id="PF00017">
    <property type="entry name" value="SH2"/>
    <property type="match status" value="1"/>
</dbReference>
<dbReference type="PRINTS" id="PR00109">
    <property type="entry name" value="TYRKINASE"/>
</dbReference>
<dbReference type="EMBL" id="AAZO01003005">
    <property type="status" value="NOT_ANNOTATED_CDS"/>
    <property type="molecule type" value="Genomic_DNA"/>
</dbReference>
<evidence type="ECO:0000313" key="20">
    <source>
        <dbReference type="Proteomes" id="UP000009046"/>
    </source>
</evidence>
<dbReference type="InterPro" id="IPR027267">
    <property type="entry name" value="AH/BAR_dom_sf"/>
</dbReference>
<evidence type="ECO:0000256" key="13">
    <source>
        <dbReference type="PROSITE-ProRule" id="PRU01077"/>
    </source>
</evidence>
<feature type="active site" description="Proton acceptor" evidence="10">
    <location>
        <position position="711"/>
    </location>
</feature>
<accession>E0VKB1</accession>
<sequence length="850" mass="97410">MVLSPVIQTQTVHETLLGRQDFELRLLETVKKSLQSKIRCDKEYSSTLLGVVAQGQKIEGSDDLLGSVITQSWKTLLEGFEFLAKLVKQNAEAIEINVLDKINQLYLDKKKIKKSYIDEYGKISLQFSKISDDVGKKKLEYQKNLEIFKSMRSRLEEFYVKGGRGSKKIEEIREKYQKTCRKLHLAHNEYVLLLAEATEFEKDFRILLFPGLLEYHQCLQDNLNHEWKKVFEDVARNSSLCTEQLQDLENRVVKIIQDIKPNEEYSVITDKLRTSFSTSSFSFDESLTTDAPGKLLPNQLVVDNLTNEWLKSKLSEVDGKIKEEQEKMIELGEFILNNGKSHEVAKKRHELIEIRCDERKLSKQSEMIKVALNELGSDELPSGCDLPIDNSLPINLENEGGGIGKSLEEDIDLDGMKNKTIRKKRLTGHFNTLMGHIRRKSGPSTPVLGRFSFEGKNDEAKEAEKIRDGFGKVLNNNGKALIDEEWFHGVLPREEVVRLLRHEGDFLVRETTRNDECQTVLSVAWGGHKHFIVQTNLEGHFRFEGPSFPTIQELILYQYQSGLPVTSRSGAILKKPILREVWELNNDDVQLLDKIGRGNFGDVYKAKLKSTNQEVAVKTCRVALPDENKRKFLQEGRILKQYDHPNIVKLIGICVQKQPIMIVMELVPGGSLLTFLRNNASTLTQKLLLKMCRDTASGMQYLESRNCIHRDLAARNCLIGYENMVKISDFGMSREEEEYIVSDGMKQIPIKWTAPEALNFGKYTSLCDVWSYGVLAWEIFARGGVPYPGLSNSKAREKIDGGYRMSAPEGTPEEIYRLMLRCWEYKPENRPHFTEIYNIVNNLCIKLFDE</sequence>
<dbReference type="GO" id="GO:0005524">
    <property type="term" value="F:ATP binding"/>
    <property type="evidence" value="ECO:0007669"/>
    <property type="project" value="UniProtKB-UniRule"/>
</dbReference>
<dbReference type="KEGG" id="phu:Phum_PHUM259640"/>
<dbReference type="InterPro" id="IPR016250">
    <property type="entry name" value="Tyr-prot_kinase_Fes/Fps"/>
</dbReference>
<dbReference type="CDD" id="cd10361">
    <property type="entry name" value="SH2_Fps_family"/>
    <property type="match status" value="1"/>
</dbReference>
<dbReference type="FunFam" id="1.10.510.10:FF:000212">
    <property type="entry name" value="Tyrosine-protein kinase"/>
    <property type="match status" value="1"/>
</dbReference>
<reference evidence="18" key="2">
    <citation type="submission" date="2007-04" db="EMBL/GenBank/DDBJ databases">
        <title>The genome of the human body louse.</title>
        <authorList>
            <consortium name="The Human Body Louse Genome Consortium"/>
            <person name="Kirkness E."/>
            <person name="Walenz B."/>
            <person name="Hass B."/>
            <person name="Bruggner R."/>
            <person name="Strausberg R."/>
        </authorList>
    </citation>
    <scope>NUCLEOTIDE SEQUENCE</scope>
    <source>
        <strain evidence="18">USDA</strain>
    </source>
</reference>
<dbReference type="SMART" id="SM00252">
    <property type="entry name" value="SH2"/>
    <property type="match status" value="1"/>
</dbReference>
<evidence type="ECO:0000256" key="1">
    <source>
        <dbReference type="ARBA" id="ARBA00022553"/>
    </source>
</evidence>
<evidence type="ECO:0000256" key="9">
    <source>
        <dbReference type="PIRNR" id="PIRNR000632"/>
    </source>
</evidence>
<evidence type="ECO:0000256" key="11">
    <source>
        <dbReference type="PIRSR" id="PIRSR000632-2"/>
    </source>
</evidence>
<dbReference type="FunFam" id="3.30.200.20:FF:000089">
    <property type="entry name" value="Tyrosine-protein kinase"/>
    <property type="match status" value="1"/>
</dbReference>
<keyword evidence="12" id="KW-0727">SH2 domain</keyword>
<keyword evidence="5 9" id="KW-0067">ATP-binding</keyword>
<feature type="domain" description="SH2" evidence="15">
    <location>
        <begin position="486"/>
        <end position="577"/>
    </location>
</feature>
<dbReference type="InterPro" id="IPR011009">
    <property type="entry name" value="Kinase-like_dom_sf"/>
</dbReference>
<evidence type="ECO:0000256" key="7">
    <source>
        <dbReference type="ARBA" id="ARBA00023137"/>
    </source>
</evidence>
<proteinExistence type="inferred from homology"/>
<feature type="binding site" evidence="11">
    <location>
        <begin position="595"/>
        <end position="603"/>
    </location>
    <ligand>
        <name>ATP</name>
        <dbReference type="ChEBI" id="CHEBI:30616"/>
    </ligand>
</feature>
<dbReference type="VEuPathDB" id="VectorBase:PHUM259640"/>
<keyword evidence="4 9" id="KW-0418">Kinase</keyword>
<feature type="domain" description="Protein kinase" evidence="16">
    <location>
        <begin position="589"/>
        <end position="848"/>
    </location>
</feature>
<evidence type="ECO:0000259" key="16">
    <source>
        <dbReference type="PROSITE" id="PS50011"/>
    </source>
</evidence>
<dbReference type="CTD" id="8235366"/>
<evidence type="ECO:0000313" key="18">
    <source>
        <dbReference type="EMBL" id="EEB13817.1"/>
    </source>
</evidence>
<dbReference type="FunCoup" id="E0VKB1">
    <property type="interactions" value="179"/>
</dbReference>
<dbReference type="PROSITE" id="PS51741">
    <property type="entry name" value="F_BAR"/>
    <property type="match status" value="1"/>
</dbReference>
<dbReference type="OrthoDB" id="546826at2759"/>
<dbReference type="InterPro" id="IPR031160">
    <property type="entry name" value="F_BAR_dom"/>
</dbReference>
<dbReference type="Gene3D" id="1.20.1270.60">
    <property type="entry name" value="Arfaptin homology (AH) domain/BAR domain"/>
    <property type="match status" value="1"/>
</dbReference>
<dbReference type="PROSITE" id="PS00107">
    <property type="entry name" value="PROTEIN_KINASE_ATP"/>
    <property type="match status" value="1"/>
</dbReference>
<evidence type="ECO:0000256" key="12">
    <source>
        <dbReference type="PROSITE-ProRule" id="PRU00191"/>
    </source>
</evidence>
<dbReference type="EnsemblMetazoa" id="PHUM259640-RA">
    <property type="protein sequence ID" value="PHUM259640-PA"/>
    <property type="gene ID" value="PHUM259640"/>
</dbReference>
<dbReference type="InterPro" id="IPR036860">
    <property type="entry name" value="SH2_dom_sf"/>
</dbReference>
<feature type="binding site" evidence="11 14">
    <location>
        <position position="618"/>
    </location>
    <ligand>
        <name>ATP</name>
        <dbReference type="ChEBI" id="CHEBI:30616"/>
    </ligand>
</feature>
<dbReference type="InterPro" id="IPR000719">
    <property type="entry name" value="Prot_kinase_dom"/>
</dbReference>
<evidence type="ECO:0000259" key="15">
    <source>
        <dbReference type="PROSITE" id="PS50001"/>
    </source>
</evidence>
<dbReference type="SMART" id="SM00219">
    <property type="entry name" value="TyrKc"/>
    <property type="match status" value="1"/>
</dbReference>
<gene>
    <name evidence="19" type="primary">8235366</name>
    <name evidence="18" type="ORF">Phum_PHUM259640</name>
</gene>
<keyword evidence="6 13" id="KW-0175">Coiled coil</keyword>
<dbReference type="OMA" id="QEHYHES"/>
<keyword evidence="2 9" id="KW-0808">Transferase</keyword>
<dbReference type="CDD" id="cd07657">
    <property type="entry name" value="F-BAR_Fes_Fer"/>
    <property type="match status" value="1"/>
</dbReference>
<dbReference type="AlphaFoldDB" id="E0VKB1"/>
<dbReference type="SUPFAM" id="SSF55550">
    <property type="entry name" value="SH2 domain"/>
    <property type="match status" value="1"/>
</dbReference>
<dbReference type="HOGENOM" id="CLU_005265_0_0_1"/>
<evidence type="ECO:0000256" key="2">
    <source>
        <dbReference type="ARBA" id="ARBA00022679"/>
    </source>
</evidence>
<dbReference type="GO" id="GO:0004715">
    <property type="term" value="F:non-membrane spanning protein tyrosine kinase activity"/>
    <property type="evidence" value="ECO:0007669"/>
    <property type="project" value="UniProtKB-EC"/>
</dbReference>
<dbReference type="PIRSF" id="PIRSF000632">
    <property type="entry name" value="TyrPK_fps"/>
    <property type="match status" value="1"/>
</dbReference>
<evidence type="ECO:0000313" key="19">
    <source>
        <dbReference type="EnsemblMetazoa" id="PHUM259640-PA"/>
    </source>
</evidence>
<evidence type="ECO:0000256" key="5">
    <source>
        <dbReference type="ARBA" id="ARBA00022840"/>
    </source>
</evidence>
<dbReference type="InterPro" id="IPR000980">
    <property type="entry name" value="SH2"/>
</dbReference>
<dbReference type="CDD" id="cd05041">
    <property type="entry name" value="PTKc_Fes_like"/>
    <property type="match status" value="1"/>
</dbReference>
<evidence type="ECO:0000256" key="4">
    <source>
        <dbReference type="ARBA" id="ARBA00022777"/>
    </source>
</evidence>
<comment type="similarity">
    <text evidence="9">Belongs to the protein kinase superfamily. Tyr protein kinase family. Fes/fps subfamily.</text>
</comment>
<dbReference type="EMBL" id="DS235241">
    <property type="protein sequence ID" value="EEB13817.1"/>
    <property type="molecule type" value="Genomic_DNA"/>
</dbReference>
<reference evidence="18" key="1">
    <citation type="submission" date="2007-04" db="EMBL/GenBank/DDBJ databases">
        <title>Annotation of Pediculus humanus corporis strain USDA.</title>
        <authorList>
            <person name="Kirkness E."/>
            <person name="Hannick L."/>
            <person name="Hass B."/>
            <person name="Bruggner R."/>
            <person name="Lawson D."/>
            <person name="Bidwell S."/>
            <person name="Joardar V."/>
            <person name="Caler E."/>
            <person name="Walenz B."/>
            <person name="Inman J."/>
            <person name="Schobel S."/>
            <person name="Galinsky K."/>
            <person name="Amedeo P."/>
            <person name="Strausberg R."/>
        </authorList>
    </citation>
    <scope>NUCLEOTIDE SEQUENCE</scope>
    <source>
        <strain evidence="18">USDA</strain>
    </source>
</reference>
<keyword evidence="7 9" id="KW-0829">Tyrosine-protein kinase</keyword>
<dbReference type="Gene3D" id="3.30.200.20">
    <property type="entry name" value="Phosphorylase Kinase, domain 1"/>
    <property type="match status" value="1"/>
</dbReference>
<dbReference type="SMART" id="SM00055">
    <property type="entry name" value="FCH"/>
    <property type="match status" value="1"/>
</dbReference>
<dbReference type="PROSITE" id="PS50001">
    <property type="entry name" value="SH2"/>
    <property type="match status" value="1"/>
</dbReference>
<dbReference type="eggNOG" id="KOG0194">
    <property type="taxonomic scope" value="Eukaryota"/>
</dbReference>
<dbReference type="Gene3D" id="3.30.505.10">
    <property type="entry name" value="SH2 domain"/>
    <property type="match status" value="1"/>
</dbReference>
<dbReference type="InParanoid" id="E0VKB1"/>
<dbReference type="Proteomes" id="UP000009046">
    <property type="component" value="Unassembled WGS sequence"/>
</dbReference>
<dbReference type="PROSITE" id="PS00109">
    <property type="entry name" value="PROTEIN_KINASE_TYR"/>
    <property type="match status" value="1"/>
</dbReference>
<dbReference type="RefSeq" id="XP_002426555.1">
    <property type="nucleotide sequence ID" value="XM_002426510.1"/>
</dbReference>
<dbReference type="PROSITE" id="PS50011">
    <property type="entry name" value="PROTEIN_KINASE_DOM"/>
    <property type="match status" value="1"/>
</dbReference>
<keyword evidence="3 9" id="KW-0547">Nucleotide-binding</keyword>
<comment type="catalytic activity">
    <reaction evidence="8 9">
        <text>L-tyrosyl-[protein] + ATP = O-phospho-L-tyrosyl-[protein] + ADP + H(+)</text>
        <dbReference type="Rhea" id="RHEA:10596"/>
        <dbReference type="Rhea" id="RHEA-COMP:10136"/>
        <dbReference type="Rhea" id="RHEA-COMP:20101"/>
        <dbReference type="ChEBI" id="CHEBI:15378"/>
        <dbReference type="ChEBI" id="CHEBI:30616"/>
        <dbReference type="ChEBI" id="CHEBI:46858"/>
        <dbReference type="ChEBI" id="CHEBI:61978"/>
        <dbReference type="ChEBI" id="CHEBI:456216"/>
        <dbReference type="EC" id="2.7.10.2"/>
    </reaction>
</comment>
<protein>
    <recommendedName>
        <fullName evidence="9">Tyrosine-protein kinase</fullName>
        <ecNumber evidence="9">2.7.10.2</ecNumber>
    </recommendedName>
</protein>
<dbReference type="FunFam" id="3.30.505.10:FF:000051">
    <property type="entry name" value="Tyrosine-protein kinase"/>
    <property type="match status" value="1"/>
</dbReference>
<evidence type="ECO:0000256" key="14">
    <source>
        <dbReference type="PROSITE-ProRule" id="PRU10141"/>
    </source>
</evidence>
<evidence type="ECO:0000256" key="3">
    <source>
        <dbReference type="ARBA" id="ARBA00022741"/>
    </source>
</evidence>
<evidence type="ECO:0000259" key="17">
    <source>
        <dbReference type="PROSITE" id="PS51741"/>
    </source>
</evidence>
<reference evidence="19" key="3">
    <citation type="submission" date="2021-02" db="UniProtKB">
        <authorList>
            <consortium name="EnsemblMetazoa"/>
        </authorList>
    </citation>
    <scope>IDENTIFICATION</scope>
    <source>
        <strain evidence="19">USDA</strain>
    </source>
</reference>
<feature type="domain" description="F-BAR" evidence="17">
    <location>
        <begin position="1"/>
        <end position="264"/>
    </location>
</feature>
<name>E0VKB1_PEDHC</name>
<keyword evidence="20" id="KW-1185">Reference proteome</keyword>
<dbReference type="PANTHER" id="PTHR24418">
    <property type="entry name" value="TYROSINE-PROTEIN KINASE"/>
    <property type="match status" value="1"/>
</dbReference>
<dbReference type="GO" id="GO:0002009">
    <property type="term" value="P:morphogenesis of an epithelium"/>
    <property type="evidence" value="ECO:0007669"/>
    <property type="project" value="UniProtKB-ARBA"/>
</dbReference>
<evidence type="ECO:0000256" key="6">
    <source>
        <dbReference type="ARBA" id="ARBA00023054"/>
    </source>
</evidence>
<dbReference type="EC" id="2.7.10.2" evidence="9"/>